<dbReference type="InterPro" id="IPR048325">
    <property type="entry name" value="ZSWIM3_N"/>
</dbReference>
<dbReference type="Proteomes" id="UP000069940">
    <property type="component" value="Unassembled WGS sequence"/>
</dbReference>
<organism evidence="3 4">
    <name type="scientific">Aedes albopictus</name>
    <name type="common">Asian tiger mosquito</name>
    <name type="synonym">Stegomyia albopicta</name>
    <dbReference type="NCBI Taxonomy" id="7160"/>
    <lineage>
        <taxon>Eukaryota</taxon>
        <taxon>Metazoa</taxon>
        <taxon>Ecdysozoa</taxon>
        <taxon>Arthropoda</taxon>
        <taxon>Hexapoda</taxon>
        <taxon>Insecta</taxon>
        <taxon>Pterygota</taxon>
        <taxon>Neoptera</taxon>
        <taxon>Endopterygota</taxon>
        <taxon>Diptera</taxon>
        <taxon>Nematocera</taxon>
        <taxon>Culicoidea</taxon>
        <taxon>Culicidae</taxon>
        <taxon>Culicinae</taxon>
        <taxon>Aedini</taxon>
        <taxon>Aedes</taxon>
        <taxon>Stegomyia</taxon>
    </lineage>
</organism>
<name>A0ABM1ZNW1_AEDAL</name>
<evidence type="ECO:0000256" key="1">
    <source>
        <dbReference type="SAM" id="Coils"/>
    </source>
</evidence>
<sequence>MANNDQLVKIQSEHCFRPNESFNSYDEFLTKLEQHSSKDLVYYWRRDSRTIEGAALKTARPIAPALRYYSVRYSCIFGGQKFERKSNGAKKLRQSIRNDCPAYIALRASKCGQKLIVMSVSNIHNHDINEEATKNLAHTKKLSSDMKQEVNLLLLHNVDKKLIREYVRLKDGKDLTTKDLCNLVASLRKNIQLIDSNSDSSKTAELTSQLIKYISQHRGSIPIKSLERANEITATLDVSEPESVASEMVEERLMDEFDEGNSQRGEEVAEEIHAADGNHEYVIEILGDFPREEEVPLPLSSAKFTPTHLERRNRTRWKAPSCFACGSNNRLVRAQLEVLRARRDKLREETELLRLQKRKLKLEIEALNKNRSK</sequence>
<dbReference type="RefSeq" id="XP_019537637.3">
    <property type="nucleotide sequence ID" value="XM_019682092.3"/>
</dbReference>
<evidence type="ECO:0000259" key="2">
    <source>
        <dbReference type="Pfam" id="PF21599"/>
    </source>
</evidence>
<dbReference type="InterPro" id="IPR052579">
    <property type="entry name" value="Zinc_finger_SWIM"/>
</dbReference>
<dbReference type="PANTHER" id="PTHR31569">
    <property type="entry name" value="SWIM-TYPE DOMAIN-CONTAINING PROTEIN"/>
    <property type="match status" value="1"/>
</dbReference>
<evidence type="ECO:0000313" key="4">
    <source>
        <dbReference type="Proteomes" id="UP000069940"/>
    </source>
</evidence>
<evidence type="ECO:0000313" key="3">
    <source>
        <dbReference type="EnsemblMetazoa" id="AALFPA23_020253.P29890"/>
    </source>
</evidence>
<accession>A0ABM1ZNW1</accession>
<proteinExistence type="predicted"/>
<dbReference type="EnsemblMetazoa" id="AALFPA23_020253.R29890">
    <property type="protein sequence ID" value="AALFPA23_020253.P29890"/>
    <property type="gene ID" value="AALFPA23_020253"/>
</dbReference>
<reference evidence="4" key="1">
    <citation type="journal article" date="2015" name="Proc. Natl. Acad. Sci. U.S.A.">
        <title>Genome sequence of the Asian Tiger mosquito, Aedes albopictus, reveals insights into its biology, genetics, and evolution.</title>
        <authorList>
            <person name="Chen X.G."/>
            <person name="Jiang X."/>
            <person name="Gu J."/>
            <person name="Xu M."/>
            <person name="Wu Y."/>
            <person name="Deng Y."/>
            <person name="Zhang C."/>
            <person name="Bonizzoni M."/>
            <person name="Dermauw W."/>
            <person name="Vontas J."/>
            <person name="Armbruster P."/>
            <person name="Huang X."/>
            <person name="Yang Y."/>
            <person name="Zhang H."/>
            <person name="He W."/>
            <person name="Peng H."/>
            <person name="Liu Y."/>
            <person name="Wu K."/>
            <person name="Chen J."/>
            <person name="Lirakis M."/>
            <person name="Topalis P."/>
            <person name="Van Leeuwen T."/>
            <person name="Hall A.B."/>
            <person name="Jiang X."/>
            <person name="Thorpe C."/>
            <person name="Mueller R.L."/>
            <person name="Sun C."/>
            <person name="Waterhouse R.M."/>
            <person name="Yan G."/>
            <person name="Tu Z.J."/>
            <person name="Fang X."/>
            <person name="James A.A."/>
        </authorList>
    </citation>
    <scope>NUCLEOTIDE SEQUENCE [LARGE SCALE GENOMIC DNA]</scope>
    <source>
        <strain evidence="4">Foshan</strain>
    </source>
</reference>
<dbReference type="GeneID" id="109408726"/>
<dbReference type="Pfam" id="PF21599">
    <property type="entry name" value="ZSWIM3_N"/>
    <property type="match status" value="1"/>
</dbReference>
<feature type="coiled-coil region" evidence="1">
    <location>
        <begin position="329"/>
        <end position="370"/>
    </location>
</feature>
<protein>
    <recommendedName>
        <fullName evidence="2">ZSWIM3 N-terminal domain-containing protein</fullName>
    </recommendedName>
</protein>
<feature type="domain" description="ZSWIM3 N-terminal" evidence="2">
    <location>
        <begin position="19"/>
        <end position="126"/>
    </location>
</feature>
<dbReference type="PANTHER" id="PTHR31569:SF4">
    <property type="entry name" value="SWIM-TYPE DOMAIN-CONTAINING PROTEIN"/>
    <property type="match status" value="1"/>
</dbReference>
<keyword evidence="4" id="KW-1185">Reference proteome</keyword>
<reference evidence="3" key="2">
    <citation type="submission" date="2025-05" db="UniProtKB">
        <authorList>
            <consortium name="EnsemblMetazoa"/>
        </authorList>
    </citation>
    <scope>IDENTIFICATION</scope>
    <source>
        <strain evidence="3">Foshan</strain>
    </source>
</reference>
<keyword evidence="1" id="KW-0175">Coiled coil</keyword>